<dbReference type="Gene3D" id="2.60.120.10">
    <property type="entry name" value="Jelly Rolls"/>
    <property type="match status" value="1"/>
</dbReference>
<keyword evidence="7" id="KW-1185">Reference proteome</keyword>
<dbReference type="GO" id="GO:0005829">
    <property type="term" value="C:cytosol"/>
    <property type="evidence" value="ECO:0007669"/>
    <property type="project" value="TreeGrafter"/>
</dbReference>
<dbReference type="AlphaFoldDB" id="A0A370HVI3"/>
<dbReference type="PANTHER" id="PTHR24567:SF74">
    <property type="entry name" value="HTH-TYPE TRANSCRIPTIONAL REGULATOR ARCR"/>
    <property type="match status" value="1"/>
</dbReference>
<dbReference type="EMBL" id="QQBB01000001">
    <property type="protein sequence ID" value="RDI62425.1"/>
    <property type="molecule type" value="Genomic_DNA"/>
</dbReference>
<feature type="region of interest" description="Disordered" evidence="4">
    <location>
        <begin position="246"/>
        <end position="270"/>
    </location>
</feature>
<dbReference type="InterPro" id="IPR001387">
    <property type="entry name" value="Cro/C1-type_HTH"/>
</dbReference>
<gene>
    <name evidence="6" type="ORF">DES45_101695</name>
</gene>
<feature type="domain" description="HTH crp-type" evidence="5">
    <location>
        <begin position="155"/>
        <end position="221"/>
    </location>
</feature>
<evidence type="ECO:0000313" key="6">
    <source>
        <dbReference type="EMBL" id="RDI62425.1"/>
    </source>
</evidence>
<dbReference type="InterPro" id="IPR018490">
    <property type="entry name" value="cNMP-bd_dom_sf"/>
</dbReference>
<keyword evidence="2" id="KW-0238">DNA-binding</keyword>
<keyword evidence="3" id="KW-0804">Transcription</keyword>
<protein>
    <submittedName>
        <fullName evidence="6">CRP-like cAMP-binding protein</fullName>
    </submittedName>
</protein>
<dbReference type="CDD" id="cd00093">
    <property type="entry name" value="HTH_XRE"/>
    <property type="match status" value="1"/>
</dbReference>
<dbReference type="SUPFAM" id="SSF51206">
    <property type="entry name" value="cAMP-binding domain-like"/>
    <property type="match status" value="1"/>
</dbReference>
<dbReference type="GO" id="GO:0003700">
    <property type="term" value="F:DNA-binding transcription factor activity"/>
    <property type="evidence" value="ECO:0007669"/>
    <property type="project" value="TreeGrafter"/>
</dbReference>
<dbReference type="InterPro" id="IPR050397">
    <property type="entry name" value="Env_Response_Regulators"/>
</dbReference>
<evidence type="ECO:0000256" key="2">
    <source>
        <dbReference type="ARBA" id="ARBA00023125"/>
    </source>
</evidence>
<dbReference type="InterPro" id="IPR036390">
    <property type="entry name" value="WH_DNA-bd_sf"/>
</dbReference>
<accession>A0A370HVI3</accession>
<proteinExistence type="predicted"/>
<evidence type="ECO:0000256" key="1">
    <source>
        <dbReference type="ARBA" id="ARBA00023015"/>
    </source>
</evidence>
<evidence type="ECO:0000256" key="4">
    <source>
        <dbReference type="SAM" id="MobiDB-lite"/>
    </source>
</evidence>
<organism evidence="6 7">
    <name type="scientific">Microvirga subterranea</name>
    <dbReference type="NCBI Taxonomy" id="186651"/>
    <lineage>
        <taxon>Bacteria</taxon>
        <taxon>Pseudomonadati</taxon>
        <taxon>Pseudomonadota</taxon>
        <taxon>Alphaproteobacteria</taxon>
        <taxon>Hyphomicrobiales</taxon>
        <taxon>Methylobacteriaceae</taxon>
        <taxon>Microvirga</taxon>
    </lineage>
</organism>
<sequence>MKIAASEQASTAGNGFGNNLLRALKPEDLALLEPLLQDWQADAGTVLYEPGDNVQCAYFPCGPSLVSFIVVLDDGRAVETALIGREGAVGGIVSQGRLPAYARAVVQFPGPFLRIQAADLERAKASSPSLRHLFARYADCVLAQVFQSVACNAAHSIEQRTVKWLMAAIDRTGDHDIPLTQEQLAGMMGVGRSYVSRVIQSLKSRDVLETRRGGVRVKNFDELGSLSCGCNDALRRHFDQVLAGVYPSPEESSAQKAQSDGRRPGSRMRE</sequence>
<evidence type="ECO:0000256" key="3">
    <source>
        <dbReference type="ARBA" id="ARBA00023163"/>
    </source>
</evidence>
<comment type="caution">
    <text evidence="6">The sequence shown here is derived from an EMBL/GenBank/DDBJ whole genome shotgun (WGS) entry which is preliminary data.</text>
</comment>
<dbReference type="GO" id="GO:0003677">
    <property type="term" value="F:DNA binding"/>
    <property type="evidence" value="ECO:0007669"/>
    <property type="project" value="UniProtKB-KW"/>
</dbReference>
<dbReference type="Proteomes" id="UP000254925">
    <property type="component" value="Unassembled WGS sequence"/>
</dbReference>
<dbReference type="PANTHER" id="PTHR24567">
    <property type="entry name" value="CRP FAMILY TRANSCRIPTIONAL REGULATORY PROTEIN"/>
    <property type="match status" value="1"/>
</dbReference>
<evidence type="ECO:0000313" key="7">
    <source>
        <dbReference type="Proteomes" id="UP000254925"/>
    </source>
</evidence>
<name>A0A370HVI3_9HYPH</name>
<feature type="compositionally biased region" description="Basic and acidic residues" evidence="4">
    <location>
        <begin position="259"/>
        <end position="270"/>
    </location>
</feature>
<dbReference type="Pfam" id="PF13545">
    <property type="entry name" value="HTH_Crp_2"/>
    <property type="match status" value="1"/>
</dbReference>
<reference evidence="6 7" key="1">
    <citation type="submission" date="2018-07" db="EMBL/GenBank/DDBJ databases">
        <title>Genomic Encyclopedia of Type Strains, Phase IV (KMG-IV): sequencing the most valuable type-strain genomes for metagenomic binning, comparative biology and taxonomic classification.</title>
        <authorList>
            <person name="Goeker M."/>
        </authorList>
    </citation>
    <scope>NUCLEOTIDE SEQUENCE [LARGE SCALE GENOMIC DNA]</scope>
    <source>
        <strain evidence="6 7">DSM 14364</strain>
    </source>
</reference>
<keyword evidence="1" id="KW-0805">Transcription regulation</keyword>
<dbReference type="PROSITE" id="PS51063">
    <property type="entry name" value="HTH_CRP_2"/>
    <property type="match status" value="1"/>
</dbReference>
<evidence type="ECO:0000259" key="5">
    <source>
        <dbReference type="PROSITE" id="PS51063"/>
    </source>
</evidence>
<dbReference type="SUPFAM" id="SSF46785">
    <property type="entry name" value="Winged helix' DNA-binding domain"/>
    <property type="match status" value="1"/>
</dbReference>
<dbReference type="InterPro" id="IPR012318">
    <property type="entry name" value="HTH_CRP"/>
</dbReference>
<dbReference type="RefSeq" id="WP_114768543.1">
    <property type="nucleotide sequence ID" value="NZ_QQBB01000001.1"/>
</dbReference>
<dbReference type="OrthoDB" id="7506088at2"/>
<dbReference type="InterPro" id="IPR014710">
    <property type="entry name" value="RmlC-like_jellyroll"/>
</dbReference>